<dbReference type="RefSeq" id="WP_264556623.1">
    <property type="nucleotide sequence ID" value="NZ_CP109981.1"/>
</dbReference>
<dbReference type="Proteomes" id="UP001596417">
    <property type="component" value="Unassembled WGS sequence"/>
</dbReference>
<keyword evidence="1" id="KW-0472">Membrane</keyword>
<sequence>MNRSQRVGLNALYGIVGLIGAFLLYWGLTSIVTPGYDVSITVSWLDQLLLAAGRYIWIPAVGVLFLTVGISPVIAAGARKSRVAQVLTVGIGILFLCFGGFLGLLSLDIFFGFIHISPLLLTGVLIVAIALGFPE</sequence>
<dbReference type="EMBL" id="JBHTAX010000005">
    <property type="protein sequence ID" value="MFC7192600.1"/>
    <property type="molecule type" value="Genomic_DNA"/>
</dbReference>
<dbReference type="GeneID" id="76202289"/>
<comment type="caution">
    <text evidence="2">The sequence shown here is derived from an EMBL/GenBank/DDBJ whole genome shotgun (WGS) entry which is preliminary data.</text>
</comment>
<evidence type="ECO:0000313" key="3">
    <source>
        <dbReference type="Proteomes" id="UP001596417"/>
    </source>
</evidence>
<feature type="transmembrane region" description="Helical" evidence="1">
    <location>
        <begin position="56"/>
        <end position="76"/>
    </location>
</feature>
<name>A0ABD5YZK5_9EURY</name>
<protein>
    <submittedName>
        <fullName evidence="2">Uncharacterized protein</fullName>
    </submittedName>
</protein>
<organism evidence="2 3">
    <name type="scientific">Halocatena marina</name>
    <dbReference type="NCBI Taxonomy" id="2934937"/>
    <lineage>
        <taxon>Archaea</taxon>
        <taxon>Methanobacteriati</taxon>
        <taxon>Methanobacteriota</taxon>
        <taxon>Stenosarchaea group</taxon>
        <taxon>Halobacteria</taxon>
        <taxon>Halobacteriales</taxon>
        <taxon>Natronomonadaceae</taxon>
        <taxon>Halocatena</taxon>
    </lineage>
</organism>
<feature type="transmembrane region" description="Helical" evidence="1">
    <location>
        <begin position="109"/>
        <end position="133"/>
    </location>
</feature>
<evidence type="ECO:0000313" key="2">
    <source>
        <dbReference type="EMBL" id="MFC7192600.1"/>
    </source>
</evidence>
<keyword evidence="3" id="KW-1185">Reference proteome</keyword>
<gene>
    <name evidence="2" type="ORF">ACFQL7_24160</name>
</gene>
<proteinExistence type="predicted"/>
<accession>A0ABD5YZK5</accession>
<reference evidence="2 3" key="1">
    <citation type="journal article" date="2019" name="Int. J. Syst. Evol. Microbiol.">
        <title>The Global Catalogue of Microorganisms (GCM) 10K type strain sequencing project: providing services to taxonomists for standard genome sequencing and annotation.</title>
        <authorList>
            <consortium name="The Broad Institute Genomics Platform"/>
            <consortium name="The Broad Institute Genome Sequencing Center for Infectious Disease"/>
            <person name="Wu L."/>
            <person name="Ma J."/>
        </authorList>
    </citation>
    <scope>NUCLEOTIDE SEQUENCE [LARGE SCALE GENOMIC DNA]</scope>
    <source>
        <strain evidence="2 3">RDMS1</strain>
    </source>
</reference>
<feature type="transmembrane region" description="Helical" evidence="1">
    <location>
        <begin position="12"/>
        <end position="36"/>
    </location>
</feature>
<evidence type="ECO:0000256" key="1">
    <source>
        <dbReference type="SAM" id="Phobius"/>
    </source>
</evidence>
<feature type="transmembrane region" description="Helical" evidence="1">
    <location>
        <begin position="83"/>
        <end position="103"/>
    </location>
</feature>
<keyword evidence="1" id="KW-0812">Transmembrane</keyword>
<keyword evidence="1" id="KW-1133">Transmembrane helix</keyword>
<dbReference type="AlphaFoldDB" id="A0ABD5YZK5"/>